<proteinExistence type="predicted"/>
<reference evidence="1 2" key="1">
    <citation type="submission" date="2023-02" db="EMBL/GenBank/DDBJ databases">
        <title>LHISI_Scaffold_Assembly.</title>
        <authorList>
            <person name="Stuart O.P."/>
            <person name="Cleave R."/>
            <person name="Magrath M.J.L."/>
            <person name="Mikheyev A.S."/>
        </authorList>
    </citation>
    <scope>NUCLEOTIDE SEQUENCE [LARGE SCALE GENOMIC DNA]</scope>
    <source>
        <strain evidence="1">Daus_M_001</strain>
        <tissue evidence="1">Leg muscle</tissue>
    </source>
</reference>
<dbReference type="Proteomes" id="UP001159363">
    <property type="component" value="Chromosome 5"/>
</dbReference>
<organism evidence="1 2">
    <name type="scientific">Dryococelus australis</name>
    <dbReference type="NCBI Taxonomy" id="614101"/>
    <lineage>
        <taxon>Eukaryota</taxon>
        <taxon>Metazoa</taxon>
        <taxon>Ecdysozoa</taxon>
        <taxon>Arthropoda</taxon>
        <taxon>Hexapoda</taxon>
        <taxon>Insecta</taxon>
        <taxon>Pterygota</taxon>
        <taxon>Neoptera</taxon>
        <taxon>Polyneoptera</taxon>
        <taxon>Phasmatodea</taxon>
        <taxon>Verophasmatodea</taxon>
        <taxon>Anareolatae</taxon>
        <taxon>Phasmatidae</taxon>
        <taxon>Eurycanthinae</taxon>
        <taxon>Dryococelus</taxon>
    </lineage>
</organism>
<evidence type="ECO:0000313" key="1">
    <source>
        <dbReference type="EMBL" id="KAJ8882267.1"/>
    </source>
</evidence>
<evidence type="ECO:0008006" key="3">
    <source>
        <dbReference type="Google" id="ProtNLM"/>
    </source>
</evidence>
<accession>A0ABQ9HD66</accession>
<sequence length="133" mass="15393">MAPQLVQFRHAICQVGCRQTFLQCFDHFVKFVKLSKEDQVLLVLDGHNSHARNIPFLEKGRGNHPLDVGFMFPLKTLYAQEIEDWLHQNPNKVVTNFTVGKIFNVAYNRAVTMEITVNSFKKTGFFHLTKRLS</sequence>
<name>A0ABQ9HD66_9NEOP</name>
<evidence type="ECO:0000313" key="2">
    <source>
        <dbReference type="Proteomes" id="UP001159363"/>
    </source>
</evidence>
<dbReference type="EMBL" id="JARBHB010000006">
    <property type="protein sequence ID" value="KAJ8882267.1"/>
    <property type="molecule type" value="Genomic_DNA"/>
</dbReference>
<gene>
    <name evidence="1" type="ORF">PR048_018755</name>
</gene>
<comment type="caution">
    <text evidence="1">The sequence shown here is derived from an EMBL/GenBank/DDBJ whole genome shotgun (WGS) entry which is preliminary data.</text>
</comment>
<protein>
    <recommendedName>
        <fullName evidence="3">DDE-1 domain-containing protein</fullName>
    </recommendedName>
</protein>
<keyword evidence="2" id="KW-1185">Reference proteome</keyword>